<sequence>MTICTAFTSIKASFDQDMVFPIASLDHNSRRCIHGVTVLVTQDNTAPLLHAKVDVVLSKRIRRRQMELLRHALSLLGGENGFRWVIRSIYYHIHIQTSLCAYIRFTVLLDVESPSCTHYYELIHAIRPLRLQIGYINEMRRPVRTQGCPPMIRMRGN</sequence>
<name>A0A5C3LZ80_9AGAR</name>
<dbReference type="Proteomes" id="UP000308652">
    <property type="component" value="Unassembled WGS sequence"/>
</dbReference>
<dbReference type="AlphaFoldDB" id="A0A5C3LZ80"/>
<protein>
    <submittedName>
        <fullName evidence="1">Uncharacterized protein</fullName>
    </submittedName>
</protein>
<organism evidence="1 2">
    <name type="scientific">Crucibulum laeve</name>
    <dbReference type="NCBI Taxonomy" id="68775"/>
    <lineage>
        <taxon>Eukaryota</taxon>
        <taxon>Fungi</taxon>
        <taxon>Dikarya</taxon>
        <taxon>Basidiomycota</taxon>
        <taxon>Agaricomycotina</taxon>
        <taxon>Agaricomycetes</taxon>
        <taxon>Agaricomycetidae</taxon>
        <taxon>Agaricales</taxon>
        <taxon>Agaricineae</taxon>
        <taxon>Nidulariaceae</taxon>
        <taxon>Crucibulum</taxon>
    </lineage>
</organism>
<reference evidence="1 2" key="1">
    <citation type="journal article" date="2019" name="Nat. Ecol. Evol.">
        <title>Megaphylogeny resolves global patterns of mushroom evolution.</title>
        <authorList>
            <person name="Varga T."/>
            <person name="Krizsan K."/>
            <person name="Foldi C."/>
            <person name="Dima B."/>
            <person name="Sanchez-Garcia M."/>
            <person name="Sanchez-Ramirez S."/>
            <person name="Szollosi G.J."/>
            <person name="Szarkandi J.G."/>
            <person name="Papp V."/>
            <person name="Albert L."/>
            <person name="Andreopoulos W."/>
            <person name="Angelini C."/>
            <person name="Antonin V."/>
            <person name="Barry K.W."/>
            <person name="Bougher N.L."/>
            <person name="Buchanan P."/>
            <person name="Buyck B."/>
            <person name="Bense V."/>
            <person name="Catcheside P."/>
            <person name="Chovatia M."/>
            <person name="Cooper J."/>
            <person name="Damon W."/>
            <person name="Desjardin D."/>
            <person name="Finy P."/>
            <person name="Geml J."/>
            <person name="Haridas S."/>
            <person name="Hughes K."/>
            <person name="Justo A."/>
            <person name="Karasinski D."/>
            <person name="Kautmanova I."/>
            <person name="Kiss B."/>
            <person name="Kocsube S."/>
            <person name="Kotiranta H."/>
            <person name="LaButti K.M."/>
            <person name="Lechner B.E."/>
            <person name="Liimatainen K."/>
            <person name="Lipzen A."/>
            <person name="Lukacs Z."/>
            <person name="Mihaltcheva S."/>
            <person name="Morgado L.N."/>
            <person name="Niskanen T."/>
            <person name="Noordeloos M.E."/>
            <person name="Ohm R.A."/>
            <person name="Ortiz-Santana B."/>
            <person name="Ovrebo C."/>
            <person name="Racz N."/>
            <person name="Riley R."/>
            <person name="Savchenko A."/>
            <person name="Shiryaev A."/>
            <person name="Soop K."/>
            <person name="Spirin V."/>
            <person name="Szebenyi C."/>
            <person name="Tomsovsky M."/>
            <person name="Tulloss R.E."/>
            <person name="Uehling J."/>
            <person name="Grigoriev I.V."/>
            <person name="Vagvolgyi C."/>
            <person name="Papp T."/>
            <person name="Martin F.M."/>
            <person name="Miettinen O."/>
            <person name="Hibbett D.S."/>
            <person name="Nagy L.G."/>
        </authorList>
    </citation>
    <scope>NUCLEOTIDE SEQUENCE [LARGE SCALE GENOMIC DNA]</scope>
    <source>
        <strain evidence="1 2">CBS 166.37</strain>
    </source>
</reference>
<evidence type="ECO:0000313" key="2">
    <source>
        <dbReference type="Proteomes" id="UP000308652"/>
    </source>
</evidence>
<proteinExistence type="predicted"/>
<evidence type="ECO:0000313" key="1">
    <source>
        <dbReference type="EMBL" id="TFK38414.1"/>
    </source>
</evidence>
<accession>A0A5C3LZ80</accession>
<gene>
    <name evidence="1" type="ORF">BDQ12DRAFT_683631</name>
</gene>
<dbReference type="EMBL" id="ML213603">
    <property type="protein sequence ID" value="TFK38414.1"/>
    <property type="molecule type" value="Genomic_DNA"/>
</dbReference>
<keyword evidence="2" id="KW-1185">Reference proteome</keyword>